<keyword evidence="3" id="KW-1185">Reference proteome</keyword>
<reference evidence="2" key="2">
    <citation type="submission" date="2025-08" db="UniProtKB">
        <authorList>
            <consortium name="Ensembl"/>
        </authorList>
    </citation>
    <scope>IDENTIFICATION</scope>
</reference>
<sequence>MPRIPCEGLRTRASPRRESSEITEEAPGAGFFRSLPPLPLPPNNWSFPGDDHPPEQHDCLKFCLFSHEMAQDTLDTSLNFEFWLNKAVAWGQATTLESQQDVCLHLPQLQKFLQQIYETLKHMDFHTAIQRFPLIGQLLGRLCWNPFVIGYDENQKILMWCLCCLYCSEPWNTIELEVNIWIRSLLCHLLSSSKLGLNEVGTVSQALGYTSPDYYPKLLKNMVLSLANELRVNHLNGFSIGKTIPDKQIKAMSLLCIPLLTLPDILPLLEALLTYQGDESKEILCSEFLEGVNESFLQKKIALSESAVLSLWLRHLPSLEKATLHLFENLISRHRNASPEEMECFIKDSLLPQAACHPSIFRIVDEIFWNALLETNGTSEVLTVIQVFTRCFVQAFQKNNDQLKFPLKSYFPYTSPSLIMVLLQNPKDLPRGLWCQHLNHISEILKKIVEDQSTQSCRSLFEHWFLFIHFGEWADIAAEELLMLRAESPATLLWLLAFYYNPHDQNQQRTQTMVDAAEAHGHIMKLFGRTPLSVKDLQDVTDTRHPRIQRLIRHLLLNFLLLSPDGYKIAQEFIITQTDEIASELLNLIARITYRWNRLGVETQRPAKLAKDLLQELQCYTMKSEFL</sequence>
<dbReference type="GO" id="GO:0036297">
    <property type="term" value="P:interstrand cross-link repair"/>
    <property type="evidence" value="ECO:0007669"/>
    <property type="project" value="InterPro"/>
</dbReference>
<dbReference type="InParanoid" id="G3WJB2"/>
<dbReference type="PIRSF" id="PIRSF018417">
    <property type="entry name" value="FACC_protein"/>
    <property type="match status" value="1"/>
</dbReference>
<dbReference type="Ensembl" id="ENSSHAT00000015644.2">
    <property type="protein sequence ID" value="ENSSHAP00000015517.1"/>
    <property type="gene ID" value="ENSSHAG00000013222.2"/>
</dbReference>
<accession>G3WJB2</accession>
<dbReference type="STRING" id="9305.ENSSHAP00000015517"/>
<dbReference type="InterPro" id="IPR000686">
    <property type="entry name" value="FANCC"/>
</dbReference>
<dbReference type="PANTHER" id="PTHR16798">
    <property type="entry name" value="FANCONI ANEMIA GROUP C PROTEIN FANCC"/>
    <property type="match status" value="1"/>
</dbReference>
<evidence type="ECO:0000313" key="3">
    <source>
        <dbReference type="Proteomes" id="UP000007648"/>
    </source>
</evidence>
<dbReference type="GO" id="GO:0006289">
    <property type="term" value="P:nucleotide-excision repair"/>
    <property type="evidence" value="ECO:0007669"/>
    <property type="project" value="TreeGrafter"/>
</dbReference>
<name>G3WJB2_SARHA</name>
<dbReference type="GO" id="GO:0043240">
    <property type="term" value="C:Fanconi anaemia nuclear complex"/>
    <property type="evidence" value="ECO:0007669"/>
    <property type="project" value="Ensembl"/>
</dbReference>
<reference evidence="2" key="3">
    <citation type="submission" date="2025-09" db="UniProtKB">
        <authorList>
            <consortium name="Ensembl"/>
        </authorList>
    </citation>
    <scope>IDENTIFICATION</scope>
</reference>
<dbReference type="GO" id="GO:0005829">
    <property type="term" value="C:cytosol"/>
    <property type="evidence" value="ECO:0007669"/>
    <property type="project" value="Ensembl"/>
</dbReference>
<proteinExistence type="predicted"/>
<evidence type="ECO:0000256" key="1">
    <source>
        <dbReference type="SAM" id="MobiDB-lite"/>
    </source>
</evidence>
<dbReference type="GO" id="GO:0000785">
    <property type="term" value="C:chromatin"/>
    <property type="evidence" value="ECO:0007669"/>
    <property type="project" value="Ensembl"/>
</dbReference>
<dbReference type="GO" id="GO:0034599">
    <property type="term" value="P:cellular response to oxidative stress"/>
    <property type="evidence" value="ECO:0007669"/>
    <property type="project" value="TreeGrafter"/>
</dbReference>
<dbReference type="eggNOG" id="ENOG502QSB8">
    <property type="taxonomic scope" value="Eukaryota"/>
</dbReference>
<dbReference type="OMA" id="RWHHRAS"/>
<evidence type="ECO:0000313" key="2">
    <source>
        <dbReference type="Ensembl" id="ENSSHAP00000015517.1"/>
    </source>
</evidence>
<dbReference type="HOGENOM" id="CLU_035819_0_0_1"/>
<feature type="region of interest" description="Disordered" evidence="1">
    <location>
        <begin position="1"/>
        <end position="34"/>
    </location>
</feature>
<dbReference type="GeneTree" id="ENSGT00390000016390"/>
<gene>
    <name evidence="2" type="primary">FANCC</name>
</gene>
<dbReference type="FunCoup" id="G3WJB2">
    <property type="interactions" value="2205"/>
</dbReference>
<dbReference type="Proteomes" id="UP000007648">
    <property type="component" value="Unassembled WGS sequence"/>
</dbReference>
<dbReference type="PRINTS" id="PR00494">
    <property type="entry name" value="FANCONICGENE"/>
</dbReference>
<organism evidence="2 3">
    <name type="scientific">Sarcophilus harrisii</name>
    <name type="common">Tasmanian devil</name>
    <name type="synonym">Sarcophilus laniarius</name>
    <dbReference type="NCBI Taxonomy" id="9305"/>
    <lineage>
        <taxon>Eukaryota</taxon>
        <taxon>Metazoa</taxon>
        <taxon>Chordata</taxon>
        <taxon>Craniata</taxon>
        <taxon>Vertebrata</taxon>
        <taxon>Euteleostomi</taxon>
        <taxon>Mammalia</taxon>
        <taxon>Metatheria</taxon>
        <taxon>Dasyuromorphia</taxon>
        <taxon>Dasyuridae</taxon>
        <taxon>Sarcophilus</taxon>
    </lineage>
</organism>
<dbReference type="AlphaFoldDB" id="G3WJB2"/>
<dbReference type="PANTHER" id="PTHR16798:SF0">
    <property type="entry name" value="FANCONI ANEMIA GROUP C PROTEIN"/>
    <property type="match status" value="1"/>
</dbReference>
<dbReference type="Pfam" id="PF02106">
    <property type="entry name" value="Fanconi_C"/>
    <property type="match status" value="1"/>
</dbReference>
<reference evidence="2 3" key="1">
    <citation type="journal article" date="2011" name="Proc. Natl. Acad. Sci. U.S.A.">
        <title>Genetic diversity and population structure of the endangered marsupial Sarcophilus harrisii (Tasmanian devil).</title>
        <authorList>
            <person name="Miller W."/>
            <person name="Hayes V.M."/>
            <person name="Ratan A."/>
            <person name="Petersen D.C."/>
            <person name="Wittekindt N.E."/>
            <person name="Miller J."/>
            <person name="Walenz B."/>
            <person name="Knight J."/>
            <person name="Qi J."/>
            <person name="Zhao F."/>
            <person name="Wang Q."/>
            <person name="Bedoya-Reina O.C."/>
            <person name="Katiyar N."/>
            <person name="Tomsho L.P."/>
            <person name="Kasson L.M."/>
            <person name="Hardie R.A."/>
            <person name="Woodbridge P."/>
            <person name="Tindall E.A."/>
            <person name="Bertelsen M.F."/>
            <person name="Dixon D."/>
            <person name="Pyecroft S."/>
            <person name="Helgen K.M."/>
            <person name="Lesk A.M."/>
            <person name="Pringle T.H."/>
            <person name="Patterson N."/>
            <person name="Zhang Y."/>
            <person name="Kreiss A."/>
            <person name="Woods G.M."/>
            <person name="Jones M.E."/>
            <person name="Schuster S.C."/>
        </authorList>
    </citation>
    <scope>NUCLEOTIDE SEQUENCE [LARGE SCALE GENOMIC DNA]</scope>
</reference>
<protein>
    <submittedName>
        <fullName evidence="2">FA complementation group C</fullName>
    </submittedName>
</protein>